<dbReference type="SUPFAM" id="SSF69349">
    <property type="entry name" value="Phage fibre proteins"/>
    <property type="match status" value="2"/>
</dbReference>
<dbReference type="Gene3D" id="2.40.50.230">
    <property type="entry name" value="Gp5 N-terminal domain"/>
    <property type="match status" value="1"/>
</dbReference>
<gene>
    <name evidence="6" type="ORF">ACFQNF_18480</name>
</gene>
<feature type="domain" description="DUF2345" evidence="4">
    <location>
        <begin position="702"/>
        <end position="854"/>
    </location>
</feature>
<keyword evidence="7" id="KW-1185">Reference proteome</keyword>
<sequence length="886" mass="95600">MRPDQLLASFAAAFNQDQRLISLQLGTGAAWGEQLLPQRVEGSEGINQAYRYQIDCLSPDGALELKSLLGLPIVLSVADANGDAIERCGVISQAQLLGSDGGFAKYSITVEPPFALLRYRRTSRVFQDLSAVDIVKQVLAEHQAKNPVFASVQTLDFKLSGDYPPRSYCLQYREDDFAFLCRLMKESGLAWRFEHLAGDTPQVQLIVFDDAFALPEAAERVVRFHRSDATEKSDSLTTWNTQRQIGSSSVSLASFDYKAANTSHSLSDSAVDQGDGGQQIQSSLEYYDPQAHYYASDLDELNQDAKLRQDALDGQKKSFSGSGTLRSLQAGQWFRLEDHPAHEWDSAEQREFAVTELKFTANNNLPADLTQQLSLVAPSLLAIVGWAEPAKPNTAPYQVNFTAQRRGQPVLSHMDEQEFTKPTSPGLQTATVVGPAGSEVHTDEHGRIKIEFHWQRAAEHPEFGANLDDKSSCWIRVAAPSAGAGWGHQFIPRIGQEVTISFIEGDIDRPVVTGAVYNGSHSVPTFSGAGILPANKTLSGIKTKEHEGGQYGELLFDDTKGEVRTKLSSEHGKTQLNLGYLIHPRTDGKGEPRGEGFELRSDNQGAIRANGLLISTEAKGGASGKQLDRSPAQSQLESALALAQSLGESATNQLADTIETGDGDKTVKADNSEGSKASTGHLYHHVHASKSLEAGSNTDGKKSKDQAGQQKIILLHGEDGIAITSPQSQTLTAGSNLDLIAQRDTNQTSGRRWIHNVGQHISLFVAGVKDKVTLKLIAAKGKIQLQAQSDDIEITGDKDLKITACKESIHVVAKDEILVTAGGGYIRLKGGNIEIHCPGTVTVKGANHEISGPASLNMPPVKFKGTLCEMQAASAASGGDAIVQRP</sequence>
<name>A0ABW2R235_9NEIS</name>
<dbReference type="Proteomes" id="UP001596473">
    <property type="component" value="Unassembled WGS sequence"/>
</dbReference>
<organism evidence="6 7">
    <name type="scientific">Iodobacter arcticus</name>
    <dbReference type="NCBI Taxonomy" id="590593"/>
    <lineage>
        <taxon>Bacteria</taxon>
        <taxon>Pseudomonadati</taxon>
        <taxon>Pseudomonadota</taxon>
        <taxon>Betaproteobacteria</taxon>
        <taxon>Neisseriales</taxon>
        <taxon>Chitinibacteraceae</taxon>
        <taxon>Iodobacter</taxon>
    </lineage>
</organism>
<dbReference type="Pfam" id="PF10106">
    <property type="entry name" value="DUF2345"/>
    <property type="match status" value="1"/>
</dbReference>
<evidence type="ECO:0000256" key="1">
    <source>
        <dbReference type="ARBA" id="ARBA00005558"/>
    </source>
</evidence>
<dbReference type="InterPro" id="IPR037026">
    <property type="entry name" value="Vgr_OB-fold_dom_sf"/>
</dbReference>
<feature type="compositionally biased region" description="Basic and acidic residues" evidence="2">
    <location>
        <begin position="584"/>
        <end position="601"/>
    </location>
</feature>
<evidence type="ECO:0000256" key="2">
    <source>
        <dbReference type="SAM" id="MobiDB-lite"/>
    </source>
</evidence>
<dbReference type="EMBL" id="JBHTBQ010000044">
    <property type="protein sequence ID" value="MFC7421851.1"/>
    <property type="molecule type" value="Genomic_DNA"/>
</dbReference>
<evidence type="ECO:0000313" key="7">
    <source>
        <dbReference type="Proteomes" id="UP001596473"/>
    </source>
</evidence>
<feature type="region of interest" description="Disordered" evidence="2">
    <location>
        <begin position="658"/>
        <end position="681"/>
    </location>
</feature>
<dbReference type="InterPro" id="IPR018769">
    <property type="entry name" value="VgrG2_DUF2345"/>
</dbReference>
<feature type="domain" description="Gp5/Type VI secretion system Vgr protein OB-fold" evidence="3">
    <location>
        <begin position="467"/>
        <end position="517"/>
    </location>
</feature>
<evidence type="ECO:0000259" key="3">
    <source>
        <dbReference type="Pfam" id="PF04717"/>
    </source>
</evidence>
<dbReference type="Pfam" id="PF04717">
    <property type="entry name" value="Phage_base_V"/>
    <property type="match status" value="1"/>
</dbReference>
<feature type="region of interest" description="Disordered" evidence="2">
    <location>
        <begin position="583"/>
        <end position="602"/>
    </location>
</feature>
<dbReference type="SUPFAM" id="SSF69279">
    <property type="entry name" value="Phage tail proteins"/>
    <property type="match status" value="2"/>
</dbReference>
<evidence type="ECO:0000313" key="6">
    <source>
        <dbReference type="EMBL" id="MFC7421851.1"/>
    </source>
</evidence>
<dbReference type="Gene3D" id="2.30.110.50">
    <property type="match status" value="1"/>
</dbReference>
<dbReference type="Gene3D" id="3.55.50.10">
    <property type="entry name" value="Baseplate protein-like domains"/>
    <property type="match status" value="1"/>
</dbReference>
<dbReference type="Pfam" id="PF13296">
    <property type="entry name" value="T6SS_Vgr"/>
    <property type="match status" value="1"/>
</dbReference>
<dbReference type="InterPro" id="IPR028244">
    <property type="entry name" value="T6SS_Rhs_Vgr_dom"/>
</dbReference>
<dbReference type="NCBIfam" id="TIGR03361">
    <property type="entry name" value="VI_Rhs_Vgr"/>
    <property type="match status" value="1"/>
</dbReference>
<proteinExistence type="inferred from homology"/>
<dbReference type="RefSeq" id="WP_380189477.1">
    <property type="nucleotide sequence ID" value="NZ_JBHTBQ010000044.1"/>
</dbReference>
<dbReference type="SUPFAM" id="SSF69255">
    <property type="entry name" value="gp5 N-terminal domain-like"/>
    <property type="match status" value="1"/>
</dbReference>
<reference evidence="7" key="1">
    <citation type="journal article" date="2019" name="Int. J. Syst. Evol. Microbiol.">
        <title>The Global Catalogue of Microorganisms (GCM) 10K type strain sequencing project: providing services to taxonomists for standard genome sequencing and annotation.</title>
        <authorList>
            <consortium name="The Broad Institute Genomics Platform"/>
            <consortium name="The Broad Institute Genome Sequencing Center for Infectious Disease"/>
            <person name="Wu L."/>
            <person name="Ma J."/>
        </authorList>
    </citation>
    <scope>NUCLEOTIDE SEQUENCE [LARGE SCALE GENOMIC DNA]</scope>
    <source>
        <strain evidence="7">CCUG 62945</strain>
    </source>
</reference>
<feature type="compositionally biased region" description="Basic and acidic residues" evidence="2">
    <location>
        <begin position="662"/>
        <end position="673"/>
    </location>
</feature>
<comment type="caution">
    <text evidence="6">The sequence shown here is derived from an EMBL/GenBank/DDBJ whole genome shotgun (WGS) entry which is preliminary data.</text>
</comment>
<dbReference type="InterPro" id="IPR017847">
    <property type="entry name" value="T6SS_RhsGE_Vgr_subset"/>
</dbReference>
<dbReference type="Gene3D" id="4.10.220.110">
    <property type="match status" value="1"/>
</dbReference>
<dbReference type="NCBIfam" id="TIGR01646">
    <property type="entry name" value="vgr_GE"/>
    <property type="match status" value="1"/>
</dbReference>
<accession>A0ABW2R235</accession>
<dbReference type="InterPro" id="IPR006531">
    <property type="entry name" value="Gp5/Vgr_OB"/>
</dbReference>
<comment type="similarity">
    <text evidence="1">Belongs to the VgrG protein family.</text>
</comment>
<evidence type="ECO:0000259" key="5">
    <source>
        <dbReference type="Pfam" id="PF13296"/>
    </source>
</evidence>
<feature type="domain" description="Putative type VI secretion system Rhs element associated Vgr" evidence="5">
    <location>
        <begin position="544"/>
        <end position="650"/>
    </location>
</feature>
<evidence type="ECO:0000259" key="4">
    <source>
        <dbReference type="Pfam" id="PF10106"/>
    </source>
</evidence>
<dbReference type="InterPro" id="IPR006533">
    <property type="entry name" value="T6SS_Vgr_RhsGE"/>
</dbReference>
<dbReference type="Pfam" id="PF05954">
    <property type="entry name" value="Phage_GPD"/>
    <property type="match status" value="1"/>
</dbReference>
<protein>
    <submittedName>
        <fullName evidence="6">Type VI secretion system Vgr family protein</fullName>
    </submittedName>
</protein>